<dbReference type="AlphaFoldDB" id="A0A509EIZ0"/>
<feature type="compositionally biased region" description="Basic and acidic residues" evidence="1">
    <location>
        <begin position="39"/>
        <end position="50"/>
    </location>
</feature>
<sequence>MRAAPPCSGRPPLPPDPAALAPAGAPSAAAEPAARRLRVAAEEDSPHRDAAGPPRGPWNPGIESTLPRAFLPLATVFRPDNVSTSFAEAQELSAFSGLPPTEVVAFRPERLVVHELLIRVMADLSVPVGETYGDLGVNFRAIVARIRSAYVEPHMDEIRTEHAAVRDAVAQRVAAELDAIHARPAPAEAPPRRGLLGLLGLGKSQEAPGPAPPLETRALDHLAAWAEQAAGDAVEKAAQAGLARVVSSLIRHRGGLIGDPGLVAALATVLAVNDLGSRRIGRLIEPWFAEAVAREGYTAVRPQADPIVMNVKGASASGKSTMRPLQRAFAERLGTPWSDFAVITPDIWRKFLLDYDSIGAAYGYAGTLTGHEVEIVDRKLDRYMARKGREGRISHLLIDRFRFDSFNAVSGTQDGSQLLTRFGRRVFMLFMITPPEATVERAWLRGEQFGRYKAVDDLLAHNVEAFTGMPELFFTWALNAGKEVHYEFLDNSVPLGARPRTVAFGTNGAMVVLDLSGMLAIERYRKIDIEARSAAAVYPDAAALAPERNTGFLRACVRRMRSVDFADPQSGQAYARHAGGRLTCLDRALFTRVTADADARAAFAAIGGARPETVPDGAAQPPVARDRTVTLGAWADAPATIAAPA</sequence>
<feature type="compositionally biased region" description="Pro residues" evidence="1">
    <location>
        <begin position="8"/>
        <end position="17"/>
    </location>
</feature>
<evidence type="ECO:0000313" key="2">
    <source>
        <dbReference type="EMBL" id="VUD73335.1"/>
    </source>
</evidence>
<dbReference type="Gene3D" id="3.40.50.300">
    <property type="entry name" value="P-loop containing nucleotide triphosphate hydrolases"/>
    <property type="match status" value="1"/>
</dbReference>
<feature type="compositionally biased region" description="Low complexity" evidence="1">
    <location>
        <begin position="18"/>
        <end position="32"/>
    </location>
</feature>
<dbReference type="InterPro" id="IPR027417">
    <property type="entry name" value="P-loop_NTPase"/>
</dbReference>
<dbReference type="Proteomes" id="UP000410984">
    <property type="component" value="Unassembled WGS sequence"/>
</dbReference>
<evidence type="ECO:0000313" key="3">
    <source>
        <dbReference type="Proteomes" id="UP000410984"/>
    </source>
</evidence>
<feature type="region of interest" description="Disordered" evidence="1">
    <location>
        <begin position="1"/>
        <end position="62"/>
    </location>
</feature>
<dbReference type="RefSeq" id="WP_244612807.1">
    <property type="nucleotide sequence ID" value="NZ_CABFPH010000067.1"/>
</dbReference>
<organism evidence="2 3">
    <name type="scientific">Methylobacterium symbioticum</name>
    <dbReference type="NCBI Taxonomy" id="2584084"/>
    <lineage>
        <taxon>Bacteria</taxon>
        <taxon>Pseudomonadati</taxon>
        <taxon>Pseudomonadota</taxon>
        <taxon>Alphaproteobacteria</taxon>
        <taxon>Hyphomicrobiales</taxon>
        <taxon>Methylobacteriaceae</taxon>
        <taxon>Methylobacterium</taxon>
    </lineage>
</organism>
<dbReference type="SUPFAM" id="SSF52540">
    <property type="entry name" value="P-loop containing nucleoside triphosphate hydrolases"/>
    <property type="match status" value="1"/>
</dbReference>
<evidence type="ECO:0000256" key="1">
    <source>
        <dbReference type="SAM" id="MobiDB-lite"/>
    </source>
</evidence>
<keyword evidence="3" id="KW-1185">Reference proteome</keyword>
<protein>
    <submittedName>
        <fullName evidence="2">Uncharacterized protein</fullName>
    </submittedName>
</protein>
<reference evidence="2 3" key="1">
    <citation type="submission" date="2019-06" db="EMBL/GenBank/DDBJ databases">
        <authorList>
            <person name="Rodrigo-Torres L."/>
            <person name="Arahal R. D."/>
            <person name="Lucena T."/>
        </authorList>
    </citation>
    <scope>NUCLEOTIDE SEQUENCE [LARGE SCALE GENOMIC DNA]</scope>
    <source>
        <strain evidence="2 3">SB0023/3</strain>
    </source>
</reference>
<gene>
    <name evidence="2" type="ORF">MET9862_03950</name>
</gene>
<dbReference type="EMBL" id="CABFPH010000067">
    <property type="protein sequence ID" value="VUD73335.1"/>
    <property type="molecule type" value="Genomic_DNA"/>
</dbReference>
<name>A0A509EIZ0_9HYPH</name>
<accession>A0A509EIZ0</accession>
<proteinExistence type="predicted"/>